<dbReference type="InterPro" id="IPR006179">
    <property type="entry name" value="5_nucleotidase/apyrase"/>
</dbReference>
<dbReference type="GO" id="GO:0009166">
    <property type="term" value="P:nucleotide catabolic process"/>
    <property type="evidence" value="ECO:0007669"/>
    <property type="project" value="InterPro"/>
</dbReference>
<dbReference type="Gene3D" id="3.10.350.10">
    <property type="entry name" value="LysM domain"/>
    <property type="match status" value="1"/>
</dbReference>
<dbReference type="SUPFAM" id="SSF56300">
    <property type="entry name" value="Metallo-dependent phosphatases"/>
    <property type="match status" value="1"/>
</dbReference>
<dbReference type="STRING" id="1008305.A4H02_06210"/>
<dbReference type="CDD" id="cd00118">
    <property type="entry name" value="LysM"/>
    <property type="match status" value="1"/>
</dbReference>
<proteinExistence type="inferred from homology"/>
<keyword evidence="4" id="KW-1185">Reference proteome</keyword>
<dbReference type="PROSITE" id="PS51782">
    <property type="entry name" value="LYSM"/>
    <property type="match status" value="1"/>
</dbReference>
<protein>
    <recommendedName>
        <fullName evidence="2">LysM domain-containing protein</fullName>
    </recommendedName>
</protein>
<reference evidence="4" key="1">
    <citation type="submission" date="2016-04" db="EMBL/GenBank/DDBJ databases">
        <title>The genome sequence project of a novel Fervidobacterium isolate from a hot spring in Thailand.</title>
        <authorList>
            <person name="Gonzalez J.M."/>
            <person name="Cuecas A."/>
            <person name="Kanoksilapatham W."/>
        </authorList>
    </citation>
    <scope>NUCLEOTIDE SEQUENCE [LARGE SCALE GENOMIC DNA]</scope>
    <source>
        <strain evidence="4">FC2004</strain>
    </source>
</reference>
<dbReference type="Gene3D" id="3.60.21.10">
    <property type="match status" value="1"/>
</dbReference>
<dbReference type="InterPro" id="IPR029052">
    <property type="entry name" value="Metallo-depent_PP-like"/>
</dbReference>
<dbReference type="SUPFAM" id="SSF54106">
    <property type="entry name" value="LysM domain"/>
    <property type="match status" value="1"/>
</dbReference>
<keyword evidence="1" id="KW-0547">Nucleotide-binding</keyword>
<dbReference type="InterPro" id="IPR036907">
    <property type="entry name" value="5'-Nucleotdase_C_sf"/>
</dbReference>
<dbReference type="AlphaFoldDB" id="A0A1E3G3L4"/>
<gene>
    <name evidence="3" type="ORF">A4H02_06210</name>
</gene>
<dbReference type="GO" id="GO:0016787">
    <property type="term" value="F:hydrolase activity"/>
    <property type="evidence" value="ECO:0007669"/>
    <property type="project" value="UniProtKB-KW"/>
</dbReference>
<dbReference type="Pfam" id="PF02872">
    <property type="entry name" value="5_nucleotid_C"/>
    <property type="match status" value="1"/>
</dbReference>
<feature type="domain" description="LysM" evidence="2">
    <location>
        <begin position="530"/>
        <end position="575"/>
    </location>
</feature>
<comment type="caution">
    <text evidence="3">The sequence shown here is derived from an EMBL/GenBank/DDBJ whole genome shotgun (WGS) entry which is preliminary data.</text>
</comment>
<dbReference type="InterPro" id="IPR008334">
    <property type="entry name" value="5'-Nucleotdase_C"/>
</dbReference>
<dbReference type="GO" id="GO:0000166">
    <property type="term" value="F:nucleotide binding"/>
    <property type="evidence" value="ECO:0007669"/>
    <property type="project" value="UniProtKB-KW"/>
</dbReference>
<dbReference type="Pfam" id="PF01476">
    <property type="entry name" value="LysM"/>
    <property type="match status" value="1"/>
</dbReference>
<dbReference type="GO" id="GO:0030288">
    <property type="term" value="C:outer membrane-bounded periplasmic space"/>
    <property type="evidence" value="ECO:0007669"/>
    <property type="project" value="TreeGrafter"/>
</dbReference>
<dbReference type="PRINTS" id="PR01607">
    <property type="entry name" value="APYRASEFAMLY"/>
</dbReference>
<comment type="similarity">
    <text evidence="1">Belongs to the 5'-nucleotidase family.</text>
</comment>
<dbReference type="EMBL" id="LWAF01000008">
    <property type="protein sequence ID" value="ODN30278.1"/>
    <property type="molecule type" value="Genomic_DNA"/>
</dbReference>
<dbReference type="PANTHER" id="PTHR11575">
    <property type="entry name" value="5'-NUCLEOTIDASE-RELATED"/>
    <property type="match status" value="1"/>
</dbReference>
<evidence type="ECO:0000313" key="4">
    <source>
        <dbReference type="Proteomes" id="UP000094570"/>
    </source>
</evidence>
<dbReference type="PANTHER" id="PTHR11575:SF24">
    <property type="entry name" value="5'-NUCLEOTIDASE"/>
    <property type="match status" value="1"/>
</dbReference>
<evidence type="ECO:0000259" key="2">
    <source>
        <dbReference type="PROSITE" id="PS51782"/>
    </source>
</evidence>
<dbReference type="SMART" id="SM00257">
    <property type="entry name" value="LysM"/>
    <property type="match status" value="1"/>
</dbReference>
<keyword evidence="1" id="KW-0378">Hydrolase</keyword>
<evidence type="ECO:0000313" key="3">
    <source>
        <dbReference type="EMBL" id="ODN30278.1"/>
    </source>
</evidence>
<dbReference type="Gene3D" id="3.90.780.10">
    <property type="entry name" value="5'-Nucleotidase, C-terminal domain"/>
    <property type="match status" value="1"/>
</dbReference>
<sequence length="594" mass="66720">MKIRSLRITDALTIFLTLLVLVFPTFVFSSSSLQSKLVIVHTANLYGDLIPTNYFTGSFERKGAPYFASYLRNVREKFDSVLTIDTGNFLYGSAFGDYYLNLADNPVVKVFNLLGYDFFVPGTFELGLSKNQLEELVTGLKAKTIAANLNGVKGVTAYSIKTMKNGVRVAVVGIAVEYGTHSFTPYLAAAKKIIEDIRKNRKADVIVLATSSGIRISPATSATRSSESKFAFGDELIKTFSDSVDVFLFGNQTLRLAFGEKNKVYSLPPSNGRGVNQIEIVLSHDGKKWEISNAQVKTVYFENTEPDEVMLEVLKNYESALEKWLDEPVGSVSFNVPFHKYMALIEDNAAIEFVARNLMIATRSDFAIWNVFNPSFSGLPAGSLTRRSVYQLIGLTTTVKVLKIKGAELEKLLSQTLKYMKYVDGILVFSKDVLNSPWKVDLVEGLQYDLIVNKGKIRNISIKGKKLDPDREYTIVVPTFRTLGTDRINIGRVVMEIERPVSSILFETLLLHGSGLSFTRDFNRRTLVEFEYTVQPGDTLKQLEGRFGVSMSELIRDNTIIKNPNLLRPGWKIIYYRNYLELVPPLANFFVFED</sequence>
<dbReference type="Proteomes" id="UP000094570">
    <property type="component" value="Unassembled WGS sequence"/>
</dbReference>
<dbReference type="InterPro" id="IPR036779">
    <property type="entry name" value="LysM_dom_sf"/>
</dbReference>
<dbReference type="SUPFAM" id="SSF55816">
    <property type="entry name" value="5'-nucleotidase (syn. UDP-sugar hydrolase), C-terminal domain"/>
    <property type="match status" value="1"/>
</dbReference>
<dbReference type="InterPro" id="IPR018392">
    <property type="entry name" value="LysM"/>
</dbReference>
<accession>A0A1E3G3L4</accession>
<dbReference type="OrthoDB" id="9800780at2"/>
<evidence type="ECO:0000256" key="1">
    <source>
        <dbReference type="RuleBase" id="RU362119"/>
    </source>
</evidence>
<name>A0A1E3G3L4_9BACT</name>
<organism evidence="3 4">
    <name type="scientific">Fervidobacterium thailandense</name>
    <dbReference type="NCBI Taxonomy" id="1008305"/>
    <lineage>
        <taxon>Bacteria</taxon>
        <taxon>Thermotogati</taxon>
        <taxon>Thermotogota</taxon>
        <taxon>Thermotogae</taxon>
        <taxon>Thermotogales</taxon>
        <taxon>Fervidobacteriaceae</taxon>
        <taxon>Fervidobacterium</taxon>
    </lineage>
</organism>
<dbReference type="RefSeq" id="WP_069293303.1">
    <property type="nucleotide sequence ID" value="NZ_CP140110.1"/>
</dbReference>